<dbReference type="Proteomes" id="UP000305778">
    <property type="component" value="Unassembled WGS sequence"/>
</dbReference>
<reference evidence="1 2" key="1">
    <citation type="submission" date="2019-04" db="EMBL/GenBank/DDBJ databases">
        <title>Streptomyces oryziradicis sp. nov., a novel actinomycete isolated from rhizosphere soil of rice (Oryza sativa L.).</title>
        <authorList>
            <person name="Li C."/>
        </authorList>
    </citation>
    <scope>NUCLEOTIDE SEQUENCE [LARGE SCALE GENOMIC DNA]</scope>
    <source>
        <strain evidence="1 2">NEAU-C40</strain>
    </source>
</reference>
<comment type="caution">
    <text evidence="1">The sequence shown here is derived from an EMBL/GenBank/DDBJ whole genome shotgun (WGS) entry which is preliminary data.</text>
</comment>
<sequence>MPSWHVVEALVEVLGTKHPQATPEEILPRFYDLWQRAIDEESEAPDRRISCAAQRSARPAGVVQVGASIGV</sequence>
<gene>
    <name evidence="1" type="ORF">FCI23_45120</name>
</gene>
<name>A0A4U0RVM1_9ACTN</name>
<accession>A0A4U0RVM1</accession>
<evidence type="ECO:0000313" key="2">
    <source>
        <dbReference type="Proteomes" id="UP000305778"/>
    </source>
</evidence>
<dbReference type="EMBL" id="SUMC01000101">
    <property type="protein sequence ID" value="TJZ99597.1"/>
    <property type="molecule type" value="Genomic_DNA"/>
</dbReference>
<organism evidence="1 2">
    <name type="scientific">Actinacidiphila oryziradicis</name>
    <dbReference type="NCBI Taxonomy" id="2571141"/>
    <lineage>
        <taxon>Bacteria</taxon>
        <taxon>Bacillati</taxon>
        <taxon>Actinomycetota</taxon>
        <taxon>Actinomycetes</taxon>
        <taxon>Kitasatosporales</taxon>
        <taxon>Streptomycetaceae</taxon>
        <taxon>Actinacidiphila</taxon>
    </lineage>
</organism>
<dbReference type="RefSeq" id="WP_136729850.1">
    <property type="nucleotide sequence ID" value="NZ_SUMC01000101.1"/>
</dbReference>
<proteinExistence type="predicted"/>
<evidence type="ECO:0000313" key="1">
    <source>
        <dbReference type="EMBL" id="TJZ99597.1"/>
    </source>
</evidence>
<dbReference type="AlphaFoldDB" id="A0A4U0RVM1"/>
<keyword evidence="2" id="KW-1185">Reference proteome</keyword>
<protein>
    <submittedName>
        <fullName evidence="1">Uncharacterized protein</fullName>
    </submittedName>
</protein>